<evidence type="ECO:0000256" key="3">
    <source>
        <dbReference type="ARBA" id="ARBA00022737"/>
    </source>
</evidence>
<dbReference type="PANTHER" id="PTHR23416:SF23">
    <property type="entry name" value="ACETYLTRANSFERASE C18B11.09C-RELATED"/>
    <property type="match status" value="1"/>
</dbReference>
<dbReference type="OrthoDB" id="2643438at2"/>
<reference evidence="4 5" key="1">
    <citation type="submission" date="2017-10" db="EMBL/GenBank/DDBJ databases">
        <title>Sequencing the genomes of 1000 actinobacteria strains.</title>
        <authorList>
            <person name="Klenk H.-P."/>
        </authorList>
    </citation>
    <scope>NUCLEOTIDE SEQUENCE [LARGE SCALE GENOMIC DNA]</scope>
    <source>
        <strain evidence="4 5">DSM 21863</strain>
    </source>
</reference>
<evidence type="ECO:0000256" key="2">
    <source>
        <dbReference type="ARBA" id="ARBA00022679"/>
    </source>
</evidence>
<dbReference type="EMBL" id="PDJJ01000001">
    <property type="protein sequence ID" value="PFG44859.1"/>
    <property type="molecule type" value="Genomic_DNA"/>
</dbReference>
<gene>
    <name evidence="4" type="ORF">ATJ88_3596</name>
</gene>
<dbReference type="SUPFAM" id="SSF51161">
    <property type="entry name" value="Trimeric LpxA-like enzymes"/>
    <property type="match status" value="1"/>
</dbReference>
<proteinExistence type="inferred from homology"/>
<keyword evidence="3" id="KW-0677">Repeat</keyword>
<dbReference type="PROSITE" id="PS00101">
    <property type="entry name" value="HEXAPEP_TRANSFERASES"/>
    <property type="match status" value="1"/>
</dbReference>
<evidence type="ECO:0000313" key="4">
    <source>
        <dbReference type="EMBL" id="PFG44859.1"/>
    </source>
</evidence>
<evidence type="ECO:0000256" key="1">
    <source>
        <dbReference type="ARBA" id="ARBA00007274"/>
    </source>
</evidence>
<dbReference type="RefSeq" id="WP_098465006.1">
    <property type="nucleotide sequence ID" value="NZ_PDJJ01000001.1"/>
</dbReference>
<name>A0A2A9F360_9MICO</name>
<organism evidence="4 5">
    <name type="scientific">Isoptericola jiangsuensis</name>
    <dbReference type="NCBI Taxonomy" id="548579"/>
    <lineage>
        <taxon>Bacteria</taxon>
        <taxon>Bacillati</taxon>
        <taxon>Actinomycetota</taxon>
        <taxon>Actinomycetes</taxon>
        <taxon>Micrococcales</taxon>
        <taxon>Promicromonosporaceae</taxon>
        <taxon>Isoptericola</taxon>
    </lineage>
</organism>
<sequence length="216" mass="21983">MPVYYENHYLTRPDWPVTGGSVAATLTAHGVTVGDGTVFCDVPRVAFTHATDLEAGVPAAGRRAFRGAITLGAGCYVESGVAPAFPSQPVKLSSIKVNDGPPGRIVVGDRVVLQGVAVVAYDLVEIGDDVIFGPMVTVMDSSGHPLRGRGEPGEAARTRSAPVRIGAGAWIGAGATILKGVEIGAGAVVGTQSVVHESVPAGAVVVGNPARVVKRL</sequence>
<dbReference type="Gene3D" id="2.160.10.10">
    <property type="entry name" value="Hexapeptide repeat proteins"/>
    <property type="match status" value="1"/>
</dbReference>
<dbReference type="InterPro" id="IPR011004">
    <property type="entry name" value="Trimer_LpxA-like_sf"/>
</dbReference>
<dbReference type="AlphaFoldDB" id="A0A2A9F360"/>
<dbReference type="CDD" id="cd04647">
    <property type="entry name" value="LbH_MAT_like"/>
    <property type="match status" value="1"/>
</dbReference>
<dbReference type="InterPro" id="IPR001451">
    <property type="entry name" value="Hexapep"/>
</dbReference>
<comment type="caution">
    <text evidence="4">The sequence shown here is derived from an EMBL/GenBank/DDBJ whole genome shotgun (WGS) entry which is preliminary data.</text>
</comment>
<keyword evidence="5" id="KW-1185">Reference proteome</keyword>
<protein>
    <submittedName>
        <fullName evidence="4">Acetyltransferase-like isoleucine patch superfamily enzyme</fullName>
    </submittedName>
</protein>
<dbReference type="InterPro" id="IPR018357">
    <property type="entry name" value="Hexapep_transf_CS"/>
</dbReference>
<keyword evidence="2 4" id="KW-0808">Transferase</keyword>
<dbReference type="InterPro" id="IPR051159">
    <property type="entry name" value="Hexapeptide_acetyltransf"/>
</dbReference>
<accession>A0A2A9F360</accession>
<dbReference type="PANTHER" id="PTHR23416">
    <property type="entry name" value="SIALIC ACID SYNTHASE-RELATED"/>
    <property type="match status" value="1"/>
</dbReference>
<dbReference type="GO" id="GO:0008374">
    <property type="term" value="F:O-acyltransferase activity"/>
    <property type="evidence" value="ECO:0007669"/>
    <property type="project" value="TreeGrafter"/>
</dbReference>
<dbReference type="GO" id="GO:0005829">
    <property type="term" value="C:cytosol"/>
    <property type="evidence" value="ECO:0007669"/>
    <property type="project" value="TreeGrafter"/>
</dbReference>
<comment type="similarity">
    <text evidence="1">Belongs to the transferase hexapeptide repeat family.</text>
</comment>
<dbReference type="Pfam" id="PF00132">
    <property type="entry name" value="Hexapep"/>
    <property type="match status" value="1"/>
</dbReference>
<evidence type="ECO:0000313" key="5">
    <source>
        <dbReference type="Proteomes" id="UP000224130"/>
    </source>
</evidence>
<dbReference type="Proteomes" id="UP000224130">
    <property type="component" value="Unassembled WGS sequence"/>
</dbReference>